<proteinExistence type="predicted"/>
<dbReference type="EMBL" id="JARKIF010000004">
    <property type="protein sequence ID" value="KAJ7641572.1"/>
    <property type="molecule type" value="Genomic_DNA"/>
</dbReference>
<dbReference type="Gene3D" id="2.70.150.10">
    <property type="entry name" value="Calcium-transporting ATPase, cytoplasmic transduction domain A"/>
    <property type="match status" value="1"/>
</dbReference>
<name>A0AAD7C859_9AGAR</name>
<sequence length="155" mass="17192">MPVPQHGNTCPGRSSRSEVGNIVMLKDNDRVPADIVVLATSDGNCYLDTKGLDRETHLKARFYPNSFSARQMVEWESGKYPVHDTRGSCKAGARKDYFTGILSYSASSVNGGRSNLTDVKFRTDAETTLVTWSFLFDTVLWKDGIRLILLQPAAD</sequence>
<dbReference type="InterPro" id="IPR008250">
    <property type="entry name" value="ATPase_P-typ_transduc_dom_A_sf"/>
</dbReference>
<dbReference type="Proteomes" id="UP001221142">
    <property type="component" value="Unassembled WGS sequence"/>
</dbReference>
<accession>A0AAD7C859</accession>
<dbReference type="AlphaFoldDB" id="A0AAD7C859"/>
<evidence type="ECO:0000313" key="2">
    <source>
        <dbReference type="Proteomes" id="UP001221142"/>
    </source>
</evidence>
<organism evidence="1 2">
    <name type="scientific">Roridomyces roridus</name>
    <dbReference type="NCBI Taxonomy" id="1738132"/>
    <lineage>
        <taxon>Eukaryota</taxon>
        <taxon>Fungi</taxon>
        <taxon>Dikarya</taxon>
        <taxon>Basidiomycota</taxon>
        <taxon>Agaricomycotina</taxon>
        <taxon>Agaricomycetes</taxon>
        <taxon>Agaricomycetidae</taxon>
        <taxon>Agaricales</taxon>
        <taxon>Marasmiineae</taxon>
        <taxon>Mycenaceae</taxon>
        <taxon>Roridomyces</taxon>
    </lineage>
</organism>
<comment type="caution">
    <text evidence="1">The sequence shown here is derived from an EMBL/GenBank/DDBJ whole genome shotgun (WGS) entry which is preliminary data.</text>
</comment>
<keyword evidence="2" id="KW-1185">Reference proteome</keyword>
<gene>
    <name evidence="1" type="ORF">FB45DRAFT_1054056</name>
</gene>
<evidence type="ECO:0000313" key="1">
    <source>
        <dbReference type="EMBL" id="KAJ7641572.1"/>
    </source>
</evidence>
<dbReference type="SUPFAM" id="SSF81653">
    <property type="entry name" value="Calcium ATPase, transduction domain A"/>
    <property type="match status" value="1"/>
</dbReference>
<reference evidence="1" key="1">
    <citation type="submission" date="2023-03" db="EMBL/GenBank/DDBJ databases">
        <title>Massive genome expansion in bonnet fungi (Mycena s.s.) driven by repeated elements and novel gene families across ecological guilds.</title>
        <authorList>
            <consortium name="Lawrence Berkeley National Laboratory"/>
            <person name="Harder C.B."/>
            <person name="Miyauchi S."/>
            <person name="Viragh M."/>
            <person name="Kuo A."/>
            <person name="Thoen E."/>
            <person name="Andreopoulos B."/>
            <person name="Lu D."/>
            <person name="Skrede I."/>
            <person name="Drula E."/>
            <person name="Henrissat B."/>
            <person name="Morin E."/>
            <person name="Kohler A."/>
            <person name="Barry K."/>
            <person name="LaButti K."/>
            <person name="Morin E."/>
            <person name="Salamov A."/>
            <person name="Lipzen A."/>
            <person name="Mereny Z."/>
            <person name="Hegedus B."/>
            <person name="Baldrian P."/>
            <person name="Stursova M."/>
            <person name="Weitz H."/>
            <person name="Taylor A."/>
            <person name="Grigoriev I.V."/>
            <person name="Nagy L.G."/>
            <person name="Martin F."/>
            <person name="Kauserud H."/>
        </authorList>
    </citation>
    <scope>NUCLEOTIDE SEQUENCE</scope>
    <source>
        <strain evidence="1">9284</strain>
    </source>
</reference>
<protein>
    <submittedName>
        <fullName evidence="1">Uncharacterized protein</fullName>
    </submittedName>
</protein>